<dbReference type="Proteomes" id="UP000230886">
    <property type="component" value="Unassembled WGS sequence"/>
</dbReference>
<protein>
    <submittedName>
        <fullName evidence="1">Uncharacterized protein</fullName>
    </submittedName>
</protein>
<gene>
    <name evidence="1" type="ORF">CHR55_31965</name>
</gene>
<dbReference type="AlphaFoldDB" id="A0A2A5J0W2"/>
<accession>A0A2A5J0W2</accession>
<sequence>MVIDQTHSAGLQLFIDLLGHVLILLDSNRSGIKPGALHPARLARPQRRPVLHLPEHWPWSDRWLAIWTGVFTHANAPPQPA</sequence>
<evidence type="ECO:0000313" key="2">
    <source>
        <dbReference type="Proteomes" id="UP000230886"/>
    </source>
</evidence>
<dbReference type="EMBL" id="NOVD01000066">
    <property type="protein sequence ID" value="PCK22631.1"/>
    <property type="molecule type" value="Genomic_DNA"/>
</dbReference>
<reference evidence="1 2" key="1">
    <citation type="submission" date="2017-07" db="EMBL/GenBank/DDBJ databases">
        <title>Draft sequence of Rhodococcus enclensis 23b-28.</title>
        <authorList>
            <person name="Besaury L."/>
            <person name="Sancelme M."/>
            <person name="Amato P."/>
            <person name="Lallement A."/>
            <person name="Delort A.-M."/>
        </authorList>
    </citation>
    <scope>NUCLEOTIDE SEQUENCE [LARGE SCALE GENOMIC DNA]</scope>
    <source>
        <strain evidence="1 2">23b-28</strain>
    </source>
</reference>
<name>A0A2A5J0W2_RHOSG</name>
<proteinExistence type="predicted"/>
<evidence type="ECO:0000313" key="1">
    <source>
        <dbReference type="EMBL" id="PCK22631.1"/>
    </source>
</evidence>
<comment type="caution">
    <text evidence="1">The sequence shown here is derived from an EMBL/GenBank/DDBJ whole genome shotgun (WGS) entry which is preliminary data.</text>
</comment>
<organism evidence="1 2">
    <name type="scientific">Rhodococcus qingshengii</name>
    <dbReference type="NCBI Taxonomy" id="334542"/>
    <lineage>
        <taxon>Bacteria</taxon>
        <taxon>Bacillati</taxon>
        <taxon>Actinomycetota</taxon>
        <taxon>Actinomycetes</taxon>
        <taxon>Mycobacteriales</taxon>
        <taxon>Nocardiaceae</taxon>
        <taxon>Rhodococcus</taxon>
        <taxon>Rhodococcus erythropolis group</taxon>
    </lineage>
</organism>